<feature type="domain" description="N-acetyltransferase" evidence="1">
    <location>
        <begin position="74"/>
        <end position="220"/>
    </location>
</feature>
<dbReference type="RefSeq" id="WP_064440918.1">
    <property type="nucleotide sequence ID" value="NZ_BDDI01000010.1"/>
</dbReference>
<comment type="caution">
    <text evidence="2">The sequence shown here is derived from an EMBL/GenBank/DDBJ whole genome shotgun (WGS) entry which is preliminary data.</text>
</comment>
<evidence type="ECO:0000259" key="1">
    <source>
        <dbReference type="PROSITE" id="PS51186"/>
    </source>
</evidence>
<proteinExistence type="predicted"/>
<dbReference type="SUPFAM" id="SSF55729">
    <property type="entry name" value="Acyl-CoA N-acyltransferases (Nat)"/>
    <property type="match status" value="1"/>
</dbReference>
<reference evidence="2 3" key="1">
    <citation type="submission" date="2020-08" db="EMBL/GenBank/DDBJ databases">
        <title>Sequencing the genomes of 1000 actinobacteria strains.</title>
        <authorList>
            <person name="Klenk H.-P."/>
        </authorList>
    </citation>
    <scope>NUCLEOTIDE SEQUENCE [LARGE SCALE GENOMIC DNA]</scope>
    <source>
        <strain evidence="2 3">DSM 45258</strain>
    </source>
</reference>
<accession>A0A839RKS4</accession>
<dbReference type="InterPro" id="IPR016181">
    <property type="entry name" value="Acyl_CoA_acyltransferase"/>
</dbReference>
<dbReference type="PROSITE" id="PS51186">
    <property type="entry name" value="GNAT"/>
    <property type="match status" value="1"/>
</dbReference>
<keyword evidence="2" id="KW-0687">Ribonucleoprotein</keyword>
<dbReference type="EMBL" id="JACHWS010000001">
    <property type="protein sequence ID" value="MBB3036663.1"/>
    <property type="molecule type" value="Genomic_DNA"/>
</dbReference>
<dbReference type="Gene3D" id="3.40.630.30">
    <property type="match status" value="1"/>
</dbReference>
<organism evidence="2 3">
    <name type="scientific">Hoyosella altamirensis</name>
    <dbReference type="NCBI Taxonomy" id="616997"/>
    <lineage>
        <taxon>Bacteria</taxon>
        <taxon>Bacillati</taxon>
        <taxon>Actinomycetota</taxon>
        <taxon>Actinomycetes</taxon>
        <taxon>Mycobacteriales</taxon>
        <taxon>Hoyosellaceae</taxon>
        <taxon>Hoyosella</taxon>
    </lineage>
</organism>
<dbReference type="OrthoDB" id="3576548at2"/>
<dbReference type="InterPro" id="IPR000182">
    <property type="entry name" value="GNAT_dom"/>
</dbReference>
<dbReference type="CDD" id="cd04301">
    <property type="entry name" value="NAT_SF"/>
    <property type="match status" value="1"/>
</dbReference>
<evidence type="ECO:0000313" key="2">
    <source>
        <dbReference type="EMBL" id="MBB3036663.1"/>
    </source>
</evidence>
<dbReference type="Proteomes" id="UP000567922">
    <property type="component" value="Unassembled WGS sequence"/>
</dbReference>
<name>A0A839RKS4_9ACTN</name>
<dbReference type="AlphaFoldDB" id="A0A839RKS4"/>
<evidence type="ECO:0000313" key="3">
    <source>
        <dbReference type="Proteomes" id="UP000567922"/>
    </source>
</evidence>
<keyword evidence="3" id="KW-1185">Reference proteome</keyword>
<protein>
    <submittedName>
        <fullName evidence="2">Ribosomal protein S18 acetylase RimI-like enzyme</fullName>
    </submittedName>
</protein>
<dbReference type="Pfam" id="PF00583">
    <property type="entry name" value="Acetyltransf_1"/>
    <property type="match status" value="1"/>
</dbReference>
<gene>
    <name evidence="2" type="ORF">FHU29_001097</name>
</gene>
<dbReference type="GO" id="GO:0016747">
    <property type="term" value="F:acyltransferase activity, transferring groups other than amino-acyl groups"/>
    <property type="evidence" value="ECO:0007669"/>
    <property type="project" value="InterPro"/>
</dbReference>
<sequence>MTAADLIIRPATVDDVRATSFAHSEMLPMGLFPALGVRFLRQWHKTVLAAPHGVLLVAVDRADGAYGGFLLGSTDHLTHTDALLRAWRSFFALALTGAVALLRNPSLAAEFARTRAVRWTRRIARAFVRSSRTAHGGSPQTAVLAGVAVFPGFRERGVGAALVNEFLKQCATDGAEVAELITDLQNENAARFYELLDWVPAGDSVTRDGNPIRLYRYFLNGGGTLPYRDRQ</sequence>
<keyword evidence="2" id="KW-0689">Ribosomal protein</keyword>
<dbReference type="GO" id="GO:0005840">
    <property type="term" value="C:ribosome"/>
    <property type="evidence" value="ECO:0007669"/>
    <property type="project" value="UniProtKB-KW"/>
</dbReference>